<feature type="region of interest" description="Disordered" evidence="2">
    <location>
        <begin position="403"/>
        <end position="436"/>
    </location>
</feature>
<dbReference type="Pfam" id="PF00098">
    <property type="entry name" value="zf-CCHC"/>
    <property type="match status" value="1"/>
</dbReference>
<evidence type="ECO:0000256" key="1">
    <source>
        <dbReference type="PROSITE-ProRule" id="PRU00047"/>
    </source>
</evidence>
<dbReference type="AlphaFoldDB" id="A0A813AJ21"/>
<feature type="domain" description="CCHC-type" evidence="3">
    <location>
        <begin position="3"/>
        <end position="18"/>
    </location>
</feature>
<dbReference type="EMBL" id="CAJNJA010059808">
    <property type="protein sequence ID" value="CAE7868774.1"/>
    <property type="molecule type" value="Genomic_DNA"/>
</dbReference>
<sequence>MQCLKCGQIGHRAANCPKKDENHGQAKMTDEGDVEQAPFVCYAELALSASTETAAMTTAEAVKRGWCVVDGGATKTIGSITAVQNVLDRNKQDSGDSRLRHVDTKRQPVFSFGNSSENKCASTVELAIQAAEKEGTMTIHTLDTGAGPILMSVSTLRSLGAVIDPTPQRAETNMSIATMKKAQLQELLSQMGEDPPNRWTKVELRQRIVELDPELAQHQRGQDRDTELRGLIRKINQASKKKQTMVALCEGELQLALTGNETLAQLERRAVEQAHRLARAHAQDYVGFGKHSGLQYEDINHYQPSYRAWVLQTAQENPGADYRLVRLANWLRNNPPALEADSPVRTARPKAKMMMKPKTTMKSPPPTTIDEDAATSSDGPPIRADQLAKVLTQLSGAIETLQHEMKDLKEEKEERPRKKDAKNMGRVAASDTTSEGYTKVDKLEEESRNIVPGLFQALVSYDRLGRSCPKTFLVEWGRFEHGVVVPTVRTFLPATAYQQPDGSRLVRKGWKLITSHGRYTKSFASRVAKALALELTSFNKPKPGLNNFSKPKTGAQRPGQLGSDKVKYFVFGAYAHGAQYGITNRTNQFPKCVQYLNMYMKQKTNNSRKWTSLVVNVNNSMPLHRDVNNQEVSGSKRRRKESD</sequence>
<dbReference type="GO" id="GO:0003676">
    <property type="term" value="F:nucleic acid binding"/>
    <property type="evidence" value="ECO:0007669"/>
    <property type="project" value="InterPro"/>
</dbReference>
<reference evidence="4" key="1">
    <citation type="submission" date="2021-02" db="EMBL/GenBank/DDBJ databases">
        <authorList>
            <person name="Dougan E. K."/>
            <person name="Rhodes N."/>
            <person name="Thang M."/>
            <person name="Chan C."/>
        </authorList>
    </citation>
    <scope>NUCLEOTIDE SEQUENCE</scope>
</reference>
<feature type="region of interest" description="Disordered" evidence="2">
    <location>
        <begin position="339"/>
        <end position="381"/>
    </location>
</feature>
<comment type="caution">
    <text evidence="4">The sequence shown here is derived from an EMBL/GenBank/DDBJ whole genome shotgun (WGS) entry which is preliminary data.</text>
</comment>
<evidence type="ECO:0000256" key="2">
    <source>
        <dbReference type="SAM" id="MobiDB-lite"/>
    </source>
</evidence>
<dbReference type="SMART" id="SM00343">
    <property type="entry name" value="ZnF_C2HC"/>
    <property type="match status" value="1"/>
</dbReference>
<organism evidence="4 5">
    <name type="scientific">Symbiodinium necroappetens</name>
    <dbReference type="NCBI Taxonomy" id="1628268"/>
    <lineage>
        <taxon>Eukaryota</taxon>
        <taxon>Sar</taxon>
        <taxon>Alveolata</taxon>
        <taxon>Dinophyceae</taxon>
        <taxon>Suessiales</taxon>
        <taxon>Symbiodiniaceae</taxon>
        <taxon>Symbiodinium</taxon>
    </lineage>
</organism>
<gene>
    <name evidence="4" type="ORF">SNEC2469_LOCUS27959</name>
</gene>
<keyword evidence="5" id="KW-1185">Reference proteome</keyword>
<accession>A0A813AJ21</accession>
<dbReference type="SUPFAM" id="SSF57756">
    <property type="entry name" value="Retrovirus zinc finger-like domains"/>
    <property type="match status" value="1"/>
</dbReference>
<dbReference type="Proteomes" id="UP000601435">
    <property type="component" value="Unassembled WGS sequence"/>
</dbReference>
<dbReference type="InterPro" id="IPR001878">
    <property type="entry name" value="Znf_CCHC"/>
</dbReference>
<name>A0A813AJ21_9DINO</name>
<dbReference type="GO" id="GO:0008270">
    <property type="term" value="F:zinc ion binding"/>
    <property type="evidence" value="ECO:0007669"/>
    <property type="project" value="UniProtKB-KW"/>
</dbReference>
<feature type="region of interest" description="Disordered" evidence="2">
    <location>
        <begin position="621"/>
        <end position="643"/>
    </location>
</feature>
<keyword evidence="1" id="KW-0862">Zinc</keyword>
<keyword evidence="1" id="KW-0479">Metal-binding</keyword>
<dbReference type="OrthoDB" id="415982at2759"/>
<feature type="compositionally biased region" description="Basic and acidic residues" evidence="2">
    <location>
        <begin position="403"/>
        <end position="423"/>
    </location>
</feature>
<evidence type="ECO:0000313" key="5">
    <source>
        <dbReference type="Proteomes" id="UP000601435"/>
    </source>
</evidence>
<dbReference type="PROSITE" id="PS50158">
    <property type="entry name" value="ZF_CCHC"/>
    <property type="match status" value="1"/>
</dbReference>
<dbReference type="InterPro" id="IPR036875">
    <property type="entry name" value="Znf_CCHC_sf"/>
</dbReference>
<proteinExistence type="predicted"/>
<protein>
    <recommendedName>
        <fullName evidence="3">CCHC-type domain-containing protein</fullName>
    </recommendedName>
</protein>
<evidence type="ECO:0000259" key="3">
    <source>
        <dbReference type="PROSITE" id="PS50158"/>
    </source>
</evidence>
<evidence type="ECO:0000313" key="4">
    <source>
        <dbReference type="EMBL" id="CAE7868774.1"/>
    </source>
</evidence>
<keyword evidence="1" id="KW-0863">Zinc-finger</keyword>